<name>A0A8H7K5W9_BIOOC</name>
<reference evidence="1" key="1">
    <citation type="submission" date="2020-10" db="EMBL/GenBank/DDBJ databases">
        <title>High-Quality Genome Resource of Clonostachys rosea strain S41 by Oxford Nanopore Long-Read Sequencing.</title>
        <authorList>
            <person name="Wang H."/>
        </authorList>
    </citation>
    <scope>NUCLEOTIDE SEQUENCE</scope>
    <source>
        <strain evidence="1">S41</strain>
    </source>
</reference>
<accession>A0A8H7K5W9</accession>
<evidence type="ECO:0000313" key="1">
    <source>
        <dbReference type="EMBL" id="KAF9746165.1"/>
    </source>
</evidence>
<gene>
    <name evidence="1" type="ORF">IM811_003070</name>
</gene>
<dbReference type="EMBL" id="JADCTT010000011">
    <property type="protein sequence ID" value="KAF9746165.1"/>
    <property type="molecule type" value="Genomic_DNA"/>
</dbReference>
<proteinExistence type="predicted"/>
<dbReference type="Proteomes" id="UP000616885">
    <property type="component" value="Unassembled WGS sequence"/>
</dbReference>
<organism evidence="1 2">
    <name type="scientific">Bionectria ochroleuca</name>
    <name type="common">Gliocladium roseum</name>
    <dbReference type="NCBI Taxonomy" id="29856"/>
    <lineage>
        <taxon>Eukaryota</taxon>
        <taxon>Fungi</taxon>
        <taxon>Dikarya</taxon>
        <taxon>Ascomycota</taxon>
        <taxon>Pezizomycotina</taxon>
        <taxon>Sordariomycetes</taxon>
        <taxon>Hypocreomycetidae</taxon>
        <taxon>Hypocreales</taxon>
        <taxon>Bionectriaceae</taxon>
        <taxon>Clonostachys</taxon>
    </lineage>
</organism>
<comment type="caution">
    <text evidence="1">The sequence shown here is derived from an EMBL/GenBank/DDBJ whole genome shotgun (WGS) entry which is preliminary data.</text>
</comment>
<dbReference type="AlphaFoldDB" id="A0A8H7K5W9"/>
<evidence type="ECO:0000313" key="2">
    <source>
        <dbReference type="Proteomes" id="UP000616885"/>
    </source>
</evidence>
<protein>
    <submittedName>
        <fullName evidence="1">Uncharacterized protein</fullName>
    </submittedName>
</protein>
<sequence length="829" mass="93758">MSAQQQYETVRKSGQYTRRLGSHGYIIESNVNLSDTLQKTGNLDEHDNQTHYATPLRVQYLHVYCDVLEVALEEDGSIQIRAPYKLRWLRVFARKLSFPATRVPKSESSPSNVERVTAFWNISDRVFKLFGFEMKRSATTLGHDYIAATGAFPAKITEITDLSPTEFDLRRPKVEMMDNLGTIDSELAIFVKNQLQLAITSMNSGAPSPASEQSIIETLHSPEITSRLEFITLLTKGYVMMADVRKIASTLLYRLRVPDTARVWVPKSSFSSLHSSLTQWEDYARAIEDACDTQKILSNGADKVLEKMTLFQLQDAKLDRKNFGNRYKEAADALSSLSKDFETFKVDFLIEKGKFEQSVEKWKQEQYDKMVLDIVFAGIQIVAAIGITVFTLGATAGGVVAGAGELADTVEHISKTAEKTEKALSKFEKLKVIFERIGEMREWTEKAKEYYNKVNEALNSDPKHPSDGLAKAKLVPPTDLEAINFYELLNQWDDFERENNAMFKEMAAGDPPIDGLSQFQMAMEKMIGRARHMIQAQKELQSIDNQLRLAVAHEQLRDQRRDMFTKAADPADDRFLQYQLDQGLRTTRLQIFLLLHETFCAYVFETNAEYFPAGLIFRDNETVSKLSEAKALMYQAHKKYLGRGTMDTIIPLRFRASTGPGAGTINSIFPHSWKKLLESQGQVPFSIPIGHPKCLKKCSARIKSAMLYFEGITPRVPGNTQTNGVMDKDDLEDLVVPLAIEFGPLMTQLEHDGTETQYFGSLMQVESDQPFVLQTSERVFRKFPKSSMSPALYTSGHVKLRAMGFEEWDLSTVTGIIMEIHVQSHGDAR</sequence>